<evidence type="ECO:0000313" key="2">
    <source>
        <dbReference type="EMBL" id="KAF2615645.1"/>
    </source>
</evidence>
<dbReference type="Proteomes" id="UP000712281">
    <property type="component" value="Unassembled WGS sequence"/>
</dbReference>
<dbReference type="AlphaFoldDB" id="A0A8S9JDA3"/>
<accession>A0A8S9JDA3</accession>
<organism evidence="1 3">
    <name type="scientific">Brassica cretica</name>
    <name type="common">Mustard</name>
    <dbReference type="NCBI Taxonomy" id="69181"/>
    <lineage>
        <taxon>Eukaryota</taxon>
        <taxon>Viridiplantae</taxon>
        <taxon>Streptophyta</taxon>
        <taxon>Embryophyta</taxon>
        <taxon>Tracheophyta</taxon>
        <taxon>Spermatophyta</taxon>
        <taxon>Magnoliopsida</taxon>
        <taxon>eudicotyledons</taxon>
        <taxon>Gunneridae</taxon>
        <taxon>Pentapetalae</taxon>
        <taxon>rosids</taxon>
        <taxon>malvids</taxon>
        <taxon>Brassicales</taxon>
        <taxon>Brassicaceae</taxon>
        <taxon>Brassiceae</taxon>
        <taxon>Brassica</taxon>
    </lineage>
</organism>
<reference evidence="1" key="1">
    <citation type="submission" date="2019-12" db="EMBL/GenBank/DDBJ databases">
        <title>Genome sequencing and annotation of Brassica cretica.</title>
        <authorList>
            <person name="Studholme D.J."/>
            <person name="Sarris P.F."/>
        </authorList>
    </citation>
    <scope>NUCLEOTIDE SEQUENCE</scope>
    <source>
        <strain evidence="1">PFS-001/15</strain>
        <strain evidence="2">PFS-102/07</strain>
        <tissue evidence="1">Leaf</tissue>
    </source>
</reference>
<gene>
    <name evidence="1" type="ORF">F2Q68_00003144</name>
    <name evidence="2" type="ORF">F2Q70_00010137</name>
</gene>
<dbReference type="EMBL" id="QGKY02000089">
    <property type="protein sequence ID" value="KAF2615645.1"/>
    <property type="molecule type" value="Genomic_DNA"/>
</dbReference>
<protein>
    <submittedName>
        <fullName evidence="1">Uncharacterized protein</fullName>
    </submittedName>
</protein>
<name>A0A8S9JDA3_BRACR</name>
<evidence type="ECO:0000313" key="1">
    <source>
        <dbReference type="EMBL" id="KAF2579533.1"/>
    </source>
</evidence>
<comment type="caution">
    <text evidence="1">The sequence shown here is derived from an EMBL/GenBank/DDBJ whole genome shotgun (WGS) entry which is preliminary data.</text>
</comment>
<proteinExistence type="predicted"/>
<dbReference type="EMBL" id="QGKW02001660">
    <property type="protein sequence ID" value="KAF2579533.1"/>
    <property type="molecule type" value="Genomic_DNA"/>
</dbReference>
<sequence length="202" mass="23014">MIAEGIYLFMLFVTHYKTTTSRLTSHDQDTFLTLPDLGSETRRNSDALLPSSFLPRRLVPIGFFYRHAPRFVVELLLSFQSEKWLRGEPPRTTVFSSTDNNHGGLTVSMWLLPLAPDAVRLGFEDNPMLRRRLLSSVIVGLFTAPFVSRGRMEHLWDLFYRRPPPVVSRGESQPPPLKLLGATSVSVRLNVPFSYSPAYEVF</sequence>
<evidence type="ECO:0000313" key="3">
    <source>
        <dbReference type="Proteomes" id="UP000712281"/>
    </source>
</evidence>